<feature type="binding site" evidence="5">
    <location>
        <position position="40"/>
    </location>
    <ligand>
        <name>FAD</name>
        <dbReference type="ChEBI" id="CHEBI:57692"/>
    </ligand>
</feature>
<gene>
    <name evidence="9" type="ORF">LUA81_04385</name>
    <name evidence="8" type="ORF">LUA82_04435</name>
</gene>
<dbReference type="GO" id="GO:0050660">
    <property type="term" value="F:flavin adenine dinucleotide binding"/>
    <property type="evidence" value="ECO:0007669"/>
    <property type="project" value="UniProtKB-UniRule"/>
</dbReference>
<protein>
    <recommendedName>
        <fullName evidence="5">Ferredoxin--NADP reductase</fullName>
        <shortName evidence="5">FNR</shortName>
        <shortName evidence="5">Fd-NADP(+) reductase</shortName>
        <ecNumber evidence="5">1.18.1.2</ecNumber>
    </recommendedName>
</protein>
<dbReference type="Pfam" id="PF07992">
    <property type="entry name" value="Pyr_redox_2"/>
    <property type="match status" value="1"/>
</dbReference>
<dbReference type="GO" id="GO:0050661">
    <property type="term" value="F:NADP binding"/>
    <property type="evidence" value="ECO:0007669"/>
    <property type="project" value="UniProtKB-UniRule"/>
</dbReference>
<comment type="catalytic activity">
    <reaction evidence="5">
        <text>2 reduced [2Fe-2S]-[ferredoxin] + NADP(+) + H(+) = 2 oxidized [2Fe-2S]-[ferredoxin] + NADPH</text>
        <dbReference type="Rhea" id="RHEA:20125"/>
        <dbReference type="Rhea" id="RHEA-COMP:10000"/>
        <dbReference type="Rhea" id="RHEA-COMP:10001"/>
        <dbReference type="ChEBI" id="CHEBI:15378"/>
        <dbReference type="ChEBI" id="CHEBI:33737"/>
        <dbReference type="ChEBI" id="CHEBI:33738"/>
        <dbReference type="ChEBI" id="CHEBI:57783"/>
        <dbReference type="ChEBI" id="CHEBI:58349"/>
        <dbReference type="EC" id="1.18.1.2"/>
    </reaction>
</comment>
<keyword evidence="6" id="KW-1133">Transmembrane helix</keyword>
<dbReference type="EMBL" id="CP089286">
    <property type="protein sequence ID" value="UTO55393.1"/>
    <property type="molecule type" value="Genomic_DNA"/>
</dbReference>
<feature type="binding site" evidence="5">
    <location>
        <position position="127"/>
    </location>
    <ligand>
        <name>FAD</name>
        <dbReference type="ChEBI" id="CHEBI:57692"/>
    </ligand>
</feature>
<comment type="caution">
    <text evidence="5">Lacks conserved residue(s) required for the propagation of feature annotation.</text>
</comment>
<evidence type="ECO:0000256" key="5">
    <source>
        <dbReference type="HAMAP-Rule" id="MF_01685"/>
    </source>
</evidence>
<dbReference type="GO" id="GO:0004324">
    <property type="term" value="F:ferredoxin-NADP+ reductase activity"/>
    <property type="evidence" value="ECO:0007669"/>
    <property type="project" value="UniProtKB-UniRule"/>
</dbReference>
<accession>A0A9Q9BY50</accession>
<evidence type="ECO:0000313" key="11">
    <source>
        <dbReference type="Proteomes" id="UP001059985"/>
    </source>
</evidence>
<dbReference type="RefSeq" id="WP_218194068.1">
    <property type="nucleotide sequence ID" value="NZ_CP054597.1"/>
</dbReference>
<comment type="cofactor">
    <cofactor evidence="5">
        <name>FAD</name>
        <dbReference type="ChEBI" id="CHEBI:57692"/>
    </cofactor>
    <text evidence="5">Binds 1 FAD per subunit.</text>
</comment>
<evidence type="ECO:0000259" key="7">
    <source>
        <dbReference type="Pfam" id="PF07992"/>
    </source>
</evidence>
<dbReference type="InterPro" id="IPR050097">
    <property type="entry name" value="Ferredoxin-NADP_redctase_2"/>
</dbReference>
<name>A0A9Q9BY50_9RICK</name>
<keyword evidence="6" id="KW-0812">Transmembrane</keyword>
<comment type="similarity">
    <text evidence="5">Belongs to the ferredoxin--NADP reductase type 2 family.</text>
</comment>
<feature type="binding site" evidence="5">
    <location>
        <position position="334"/>
    </location>
    <ligand>
        <name>FAD</name>
        <dbReference type="ChEBI" id="CHEBI:57692"/>
    </ligand>
</feature>
<feature type="binding site" evidence="5">
    <location>
        <position position="53"/>
    </location>
    <ligand>
        <name>FAD</name>
        <dbReference type="ChEBI" id="CHEBI:57692"/>
    </ligand>
</feature>
<dbReference type="InterPro" id="IPR022890">
    <property type="entry name" value="Fd--NADP_Rdtase_type_2"/>
</dbReference>
<reference evidence="8" key="1">
    <citation type="journal article" date="2022" name="Microorganisms">
        <title>Assembly and Comparison of Ca. Neoehrlichia mikurensis Genomes.</title>
        <authorList>
            <person name="Azagi T."/>
            <person name="Dirks R.P."/>
            <person name="Yebra-Pimentel E.S."/>
            <person name="Schaap P.J."/>
            <person name="Koehorst J.J."/>
            <person name="Esser H.J."/>
            <person name="Sprong H."/>
        </authorList>
    </citation>
    <scope>NUCLEOTIDE SEQUENCE</scope>
    <source>
        <strain evidence="9">18-2804</strain>
        <strain evidence="8">18-2837</strain>
    </source>
</reference>
<dbReference type="Proteomes" id="UP001059822">
    <property type="component" value="Chromosome"/>
</dbReference>
<keyword evidence="2 5" id="KW-0274">FAD</keyword>
<dbReference type="AlphaFoldDB" id="A0A9Q9BY50"/>
<keyword evidence="4 5" id="KW-0560">Oxidoreductase</keyword>
<sequence length="342" mass="37919">MIIKETRTYSVDIAIIGAGPIGIFTIFQAGMLKMSCCVIDSLKEAGGQCKALYAEKPIYDIPAYSVITAQELIDNLIKQSDPFNPIYLLGEIAENIIENTDHFIVVTHNKIEVKCKVIIIAAGSGRFGPNRPPLDDIIKYENKSVFYHIDKLSNFYDKSIVIAGGGDSAADWAIELAKVAKKLYIIHRRKVFRCAPKTISCLEHLSKTKKLEIITPYQLSGIHGNNGILSHIVIKNISVNEEKVIQADILLPFFGISANLGPILNWGINIKNFHIPVDYSTCRTNRDKIYAIGDIASYPGKLKLILTGFAESAIACHDIYRVIFNTPLNFQYSTSKGIPNNS</sequence>
<dbReference type="HAMAP" id="MF_01685">
    <property type="entry name" value="FENR2"/>
    <property type="match status" value="1"/>
</dbReference>
<organism evidence="8 10">
    <name type="scientific">Neoehrlichia mikurensis</name>
    <dbReference type="NCBI Taxonomy" id="89586"/>
    <lineage>
        <taxon>Bacteria</taxon>
        <taxon>Pseudomonadati</taxon>
        <taxon>Pseudomonadota</taxon>
        <taxon>Alphaproteobacteria</taxon>
        <taxon>Rickettsiales</taxon>
        <taxon>Anaplasmataceae</taxon>
        <taxon>Candidatus Neoehrlichia</taxon>
    </lineage>
</organism>
<evidence type="ECO:0000256" key="4">
    <source>
        <dbReference type="ARBA" id="ARBA00023002"/>
    </source>
</evidence>
<evidence type="ECO:0000256" key="2">
    <source>
        <dbReference type="ARBA" id="ARBA00022827"/>
    </source>
</evidence>
<dbReference type="EC" id="1.18.1.2" evidence="5"/>
<keyword evidence="3 5" id="KW-0521">NADP</keyword>
<evidence type="ECO:0000313" key="9">
    <source>
        <dbReference type="EMBL" id="UTO56312.1"/>
    </source>
</evidence>
<dbReference type="Proteomes" id="UP001059985">
    <property type="component" value="Chromosome"/>
</dbReference>
<proteinExistence type="inferred from homology"/>
<feature type="binding site" evidence="5">
    <location>
        <position position="93"/>
    </location>
    <ligand>
        <name>FAD</name>
        <dbReference type="ChEBI" id="CHEBI:57692"/>
    </ligand>
</feature>
<feature type="transmembrane region" description="Helical" evidence="6">
    <location>
        <begin position="12"/>
        <end position="32"/>
    </location>
</feature>
<dbReference type="EMBL" id="CP089285">
    <property type="protein sequence ID" value="UTO56312.1"/>
    <property type="molecule type" value="Genomic_DNA"/>
</dbReference>
<feature type="domain" description="FAD/NAD(P)-binding" evidence="7">
    <location>
        <begin position="12"/>
        <end position="301"/>
    </location>
</feature>
<evidence type="ECO:0000313" key="8">
    <source>
        <dbReference type="EMBL" id="UTO55393.1"/>
    </source>
</evidence>
<evidence type="ECO:0000256" key="3">
    <source>
        <dbReference type="ARBA" id="ARBA00022857"/>
    </source>
</evidence>
<dbReference type="PANTHER" id="PTHR48105">
    <property type="entry name" value="THIOREDOXIN REDUCTASE 1-RELATED-RELATED"/>
    <property type="match status" value="1"/>
</dbReference>
<keyword evidence="6" id="KW-0472">Membrane</keyword>
<evidence type="ECO:0000256" key="6">
    <source>
        <dbReference type="SAM" id="Phobius"/>
    </source>
</evidence>
<keyword evidence="1 5" id="KW-0285">Flavoprotein</keyword>
<dbReference type="InterPro" id="IPR023753">
    <property type="entry name" value="FAD/NAD-binding_dom"/>
</dbReference>
<feature type="binding site" evidence="5">
    <location>
        <position position="294"/>
    </location>
    <ligand>
        <name>FAD</name>
        <dbReference type="ChEBI" id="CHEBI:57692"/>
    </ligand>
</feature>
<feature type="binding site" evidence="5">
    <location>
        <position position="48"/>
    </location>
    <ligand>
        <name>FAD</name>
        <dbReference type="ChEBI" id="CHEBI:57692"/>
    </ligand>
</feature>
<evidence type="ECO:0000256" key="1">
    <source>
        <dbReference type="ARBA" id="ARBA00022630"/>
    </source>
</evidence>
<keyword evidence="11" id="KW-1185">Reference proteome</keyword>
<evidence type="ECO:0000313" key="10">
    <source>
        <dbReference type="Proteomes" id="UP001059822"/>
    </source>
</evidence>
<comment type="subunit">
    <text evidence="5">Homodimer.</text>
</comment>